<accession>A0A0H2S8W0</accession>
<evidence type="ECO:0000256" key="6">
    <source>
        <dbReference type="SAM" id="SignalP"/>
    </source>
</evidence>
<dbReference type="InterPro" id="IPR001129">
    <property type="entry name" value="Membr-assoc_MAPEG"/>
</dbReference>
<feature type="chain" id="PRO_5005202480" evidence="6">
    <location>
        <begin position="21"/>
        <end position="128"/>
    </location>
</feature>
<dbReference type="STRING" id="27342.A0A0H2S8W0"/>
<dbReference type="AlphaFoldDB" id="A0A0H2S8W0"/>
<feature type="signal peptide" evidence="6">
    <location>
        <begin position="1"/>
        <end position="20"/>
    </location>
</feature>
<dbReference type="GO" id="GO:0005783">
    <property type="term" value="C:endoplasmic reticulum"/>
    <property type="evidence" value="ECO:0007669"/>
    <property type="project" value="TreeGrafter"/>
</dbReference>
<dbReference type="InterPro" id="IPR050997">
    <property type="entry name" value="MAPEG"/>
</dbReference>
<dbReference type="InterPro" id="IPR023352">
    <property type="entry name" value="MAPEG-like_dom_sf"/>
</dbReference>
<protein>
    <submittedName>
        <fullName evidence="7">Membrane-associated proteins in eicosanoid and glutathione metabolism</fullName>
    </submittedName>
</protein>
<feature type="transmembrane region" description="Helical" evidence="5">
    <location>
        <begin position="59"/>
        <end position="81"/>
    </location>
</feature>
<evidence type="ECO:0000256" key="1">
    <source>
        <dbReference type="ARBA" id="ARBA00004141"/>
    </source>
</evidence>
<keyword evidence="4 5" id="KW-0472">Membrane</keyword>
<gene>
    <name evidence="7" type="ORF">SCHPADRAFT_897972</name>
</gene>
<evidence type="ECO:0000313" key="7">
    <source>
        <dbReference type="EMBL" id="KLO20715.1"/>
    </source>
</evidence>
<keyword evidence="3 5" id="KW-1133">Transmembrane helix</keyword>
<dbReference type="GO" id="GO:0004364">
    <property type="term" value="F:glutathione transferase activity"/>
    <property type="evidence" value="ECO:0007669"/>
    <property type="project" value="TreeGrafter"/>
</dbReference>
<dbReference type="InParanoid" id="A0A0H2S8W0"/>
<dbReference type="Proteomes" id="UP000053477">
    <property type="component" value="Unassembled WGS sequence"/>
</dbReference>
<comment type="subcellular location">
    <subcellularLocation>
        <location evidence="1">Membrane</location>
        <topology evidence="1">Multi-pass membrane protein</topology>
    </subcellularLocation>
</comment>
<reference evidence="7 8" key="1">
    <citation type="submission" date="2015-04" db="EMBL/GenBank/DDBJ databases">
        <title>Complete genome sequence of Schizopora paradoxa KUC8140, a cosmopolitan wood degrader in East Asia.</title>
        <authorList>
            <consortium name="DOE Joint Genome Institute"/>
            <person name="Min B."/>
            <person name="Park H."/>
            <person name="Jang Y."/>
            <person name="Kim J.-J."/>
            <person name="Kim K.H."/>
            <person name="Pangilinan J."/>
            <person name="Lipzen A."/>
            <person name="Riley R."/>
            <person name="Grigoriev I.V."/>
            <person name="Spatafora J.W."/>
            <person name="Choi I.-G."/>
        </authorList>
    </citation>
    <scope>NUCLEOTIDE SEQUENCE [LARGE SCALE GENOMIC DNA]</scope>
    <source>
        <strain evidence="7 8">KUC8140</strain>
    </source>
</reference>
<evidence type="ECO:0000256" key="2">
    <source>
        <dbReference type="ARBA" id="ARBA00022692"/>
    </source>
</evidence>
<dbReference type="EMBL" id="KQ085882">
    <property type="protein sequence ID" value="KLO20715.1"/>
    <property type="molecule type" value="Genomic_DNA"/>
</dbReference>
<proteinExistence type="predicted"/>
<dbReference type="GO" id="GO:0004602">
    <property type="term" value="F:glutathione peroxidase activity"/>
    <property type="evidence" value="ECO:0007669"/>
    <property type="project" value="TreeGrafter"/>
</dbReference>
<dbReference type="Pfam" id="PF01124">
    <property type="entry name" value="MAPEG"/>
    <property type="match status" value="1"/>
</dbReference>
<dbReference type="GO" id="GO:0005635">
    <property type="term" value="C:nuclear envelope"/>
    <property type="evidence" value="ECO:0007669"/>
    <property type="project" value="TreeGrafter"/>
</dbReference>
<dbReference type="SUPFAM" id="SSF161084">
    <property type="entry name" value="MAPEG domain-like"/>
    <property type="match status" value="1"/>
</dbReference>
<dbReference type="GO" id="GO:0016020">
    <property type="term" value="C:membrane"/>
    <property type="evidence" value="ECO:0007669"/>
    <property type="project" value="UniProtKB-SubCell"/>
</dbReference>
<evidence type="ECO:0000256" key="3">
    <source>
        <dbReference type="ARBA" id="ARBA00022989"/>
    </source>
</evidence>
<dbReference type="PANTHER" id="PTHR10250:SF26">
    <property type="entry name" value="GLUTATHIONE S-TRANSFERASE 3, MITOCHONDRIAL"/>
    <property type="match status" value="1"/>
</dbReference>
<organism evidence="7 8">
    <name type="scientific">Schizopora paradoxa</name>
    <dbReference type="NCBI Taxonomy" id="27342"/>
    <lineage>
        <taxon>Eukaryota</taxon>
        <taxon>Fungi</taxon>
        <taxon>Dikarya</taxon>
        <taxon>Basidiomycota</taxon>
        <taxon>Agaricomycotina</taxon>
        <taxon>Agaricomycetes</taxon>
        <taxon>Hymenochaetales</taxon>
        <taxon>Schizoporaceae</taxon>
        <taxon>Schizopora</taxon>
    </lineage>
</organism>
<name>A0A0H2S8W0_9AGAM</name>
<sequence>MGWLHTWQMLRVLFARRAAGIKYPQLYAEKSEAEESPTAMYFNCAQRAHMNTLENTPHVLMGILFTGLKFPYVAAGLGASWLTGRIIYTVCYTSNGPERRLLSAFSQMGLLTAASYTAFCFIRDEFEF</sequence>
<evidence type="ECO:0000256" key="5">
    <source>
        <dbReference type="SAM" id="Phobius"/>
    </source>
</evidence>
<dbReference type="OrthoDB" id="410651at2759"/>
<dbReference type="Gene3D" id="1.20.120.550">
    <property type="entry name" value="Membrane associated eicosanoid/glutathione metabolism-like domain"/>
    <property type="match status" value="1"/>
</dbReference>
<keyword evidence="6" id="KW-0732">Signal</keyword>
<evidence type="ECO:0000256" key="4">
    <source>
        <dbReference type="ARBA" id="ARBA00023136"/>
    </source>
</evidence>
<keyword evidence="8" id="KW-1185">Reference proteome</keyword>
<keyword evidence="2 5" id="KW-0812">Transmembrane</keyword>
<dbReference type="PANTHER" id="PTHR10250">
    <property type="entry name" value="MICROSOMAL GLUTATHIONE S-TRANSFERASE"/>
    <property type="match status" value="1"/>
</dbReference>
<feature type="transmembrane region" description="Helical" evidence="5">
    <location>
        <begin position="101"/>
        <end position="122"/>
    </location>
</feature>
<evidence type="ECO:0000313" key="8">
    <source>
        <dbReference type="Proteomes" id="UP000053477"/>
    </source>
</evidence>